<dbReference type="EMBL" id="CACRYJ010000016">
    <property type="protein sequence ID" value="VZO35831.1"/>
    <property type="molecule type" value="Genomic_DNA"/>
</dbReference>
<keyword evidence="3" id="KW-1185">Reference proteome</keyword>
<dbReference type="SUPFAM" id="SSF51430">
    <property type="entry name" value="NAD(P)-linked oxidoreductase"/>
    <property type="match status" value="1"/>
</dbReference>
<dbReference type="InterPro" id="IPR023210">
    <property type="entry name" value="NADP_OxRdtase_dom"/>
</dbReference>
<reference evidence="2 3" key="1">
    <citation type="submission" date="2019-11" db="EMBL/GenBank/DDBJ databases">
        <authorList>
            <person name="Criscuolo A."/>
        </authorList>
    </citation>
    <scope>NUCLEOTIDE SEQUENCE [LARGE SCALE GENOMIC DNA]</scope>
    <source>
        <strain evidence="2">CIP111667</strain>
    </source>
</reference>
<evidence type="ECO:0000313" key="2">
    <source>
        <dbReference type="EMBL" id="VZO35831.1"/>
    </source>
</evidence>
<dbReference type="PANTHER" id="PTHR42686">
    <property type="entry name" value="GH17980P-RELATED"/>
    <property type="match status" value="1"/>
</dbReference>
<dbReference type="GO" id="GO:0047834">
    <property type="term" value="F:D-threo-aldose 1-dehydrogenase activity"/>
    <property type="evidence" value="ECO:0007669"/>
    <property type="project" value="UniProtKB-EC"/>
</dbReference>
<comment type="caution">
    <text evidence="2">The sequence shown here is derived from an EMBL/GenBank/DDBJ whole genome shotgun (WGS) entry which is preliminary data.</text>
</comment>
<dbReference type="Gene3D" id="3.20.20.100">
    <property type="entry name" value="NADP-dependent oxidoreductase domain"/>
    <property type="match status" value="1"/>
</dbReference>
<dbReference type="EC" id="1.1.1.122" evidence="2"/>
<sequence>MIDLPPVGVGGAAFGNLYGPVPDAVAEGILDAAWDAGLRYFDTAPHYGLGASEERLGALLAQRPREEYVLSTKVGRLLEPNPDHVPGELDTEKGFWVPTTRRRVVDLTPAGIRASLTASLERLGLDRVDVAYLHDPEEYPRADAHAAVRTLIELREEGVVAAIGAGAKDVEVLVDLVRGAAPSAGRGGHGLDLVMVAGRYTLLEQPAWPDLVPTCAGHGVGIVNVGVFNSGLLARPQVAPDAHYEYGPAPAAIIERANAIAGVCARFGVDLPTAAVHFGSRARGVVNATFGLSSAAEVHQLTERLATRVDDGLWAALIVDGLLPDGVIAP</sequence>
<dbReference type="PANTHER" id="PTHR42686:SF1">
    <property type="entry name" value="GH17980P-RELATED"/>
    <property type="match status" value="1"/>
</dbReference>
<organism evidence="2 3">
    <name type="scientific">Occultella aeris</name>
    <dbReference type="NCBI Taxonomy" id="2761496"/>
    <lineage>
        <taxon>Bacteria</taxon>
        <taxon>Bacillati</taxon>
        <taxon>Actinomycetota</taxon>
        <taxon>Actinomycetes</taxon>
        <taxon>Micrococcales</taxon>
        <taxon>Ruaniaceae</taxon>
        <taxon>Occultella</taxon>
    </lineage>
</organism>
<protein>
    <submittedName>
        <fullName evidence="2">D-threo-aldose 1-dehydrogenase</fullName>
        <ecNumber evidence="2">1.1.1.122</ecNumber>
    </submittedName>
</protein>
<evidence type="ECO:0000259" key="1">
    <source>
        <dbReference type="Pfam" id="PF00248"/>
    </source>
</evidence>
<dbReference type="Pfam" id="PF00248">
    <property type="entry name" value="Aldo_ket_red"/>
    <property type="match status" value="1"/>
</dbReference>
<keyword evidence="2" id="KW-0560">Oxidoreductase</keyword>
<accession>A0A7M4DFY8</accession>
<evidence type="ECO:0000313" key="3">
    <source>
        <dbReference type="Proteomes" id="UP000419743"/>
    </source>
</evidence>
<dbReference type="Proteomes" id="UP000419743">
    <property type="component" value="Unassembled WGS sequence"/>
</dbReference>
<name>A0A7M4DFY8_9MICO</name>
<gene>
    <name evidence="2" type="primary">fdh_1</name>
    <name evidence="2" type="ORF">HALOF300_01033</name>
</gene>
<dbReference type="GO" id="GO:0005829">
    <property type="term" value="C:cytosol"/>
    <property type="evidence" value="ECO:0007669"/>
    <property type="project" value="TreeGrafter"/>
</dbReference>
<dbReference type="InterPro" id="IPR020471">
    <property type="entry name" value="AKR"/>
</dbReference>
<dbReference type="AlphaFoldDB" id="A0A7M4DFY8"/>
<proteinExistence type="predicted"/>
<dbReference type="InterPro" id="IPR036812">
    <property type="entry name" value="NAD(P)_OxRdtase_dom_sf"/>
</dbReference>
<dbReference type="RefSeq" id="WP_156739860.1">
    <property type="nucleotide sequence ID" value="NZ_CACRYJ010000016.1"/>
</dbReference>
<feature type="domain" description="NADP-dependent oxidoreductase" evidence="1">
    <location>
        <begin position="7"/>
        <end position="311"/>
    </location>
</feature>
<dbReference type="CDD" id="cd19152">
    <property type="entry name" value="AKR_AKR15A"/>
    <property type="match status" value="1"/>
</dbReference>